<accession>A0A835RRR2</accession>
<dbReference type="OrthoDB" id="9974421at2759"/>
<reference evidence="1 2" key="1">
    <citation type="journal article" date="2020" name="Nat. Food">
        <title>A phased Vanilla planifolia genome enables genetic improvement of flavour and production.</title>
        <authorList>
            <person name="Hasing T."/>
            <person name="Tang H."/>
            <person name="Brym M."/>
            <person name="Khazi F."/>
            <person name="Huang T."/>
            <person name="Chambers A.H."/>
        </authorList>
    </citation>
    <scope>NUCLEOTIDE SEQUENCE [LARGE SCALE GENOMIC DNA]</scope>
    <source>
        <tissue evidence="1">Leaf</tissue>
    </source>
</reference>
<keyword evidence="2" id="KW-1185">Reference proteome</keyword>
<dbReference type="Proteomes" id="UP000636800">
    <property type="component" value="Chromosome 2"/>
</dbReference>
<dbReference type="EMBL" id="JADCNL010000002">
    <property type="protein sequence ID" value="KAG0493155.1"/>
    <property type="molecule type" value="Genomic_DNA"/>
</dbReference>
<comment type="caution">
    <text evidence="1">The sequence shown here is derived from an EMBL/GenBank/DDBJ whole genome shotgun (WGS) entry which is preliminary data.</text>
</comment>
<sequence length="85" mass="9196">MSLQREKTDGKRWISIVAIPAVPGGGFAGEGERSFVEDIRVGELGMHGFGSPRVAGEKKEGRGLRVLLVGDGAGRERGRKHRLKK</sequence>
<organism evidence="1 2">
    <name type="scientific">Vanilla planifolia</name>
    <name type="common">Vanilla</name>
    <dbReference type="NCBI Taxonomy" id="51239"/>
    <lineage>
        <taxon>Eukaryota</taxon>
        <taxon>Viridiplantae</taxon>
        <taxon>Streptophyta</taxon>
        <taxon>Embryophyta</taxon>
        <taxon>Tracheophyta</taxon>
        <taxon>Spermatophyta</taxon>
        <taxon>Magnoliopsida</taxon>
        <taxon>Liliopsida</taxon>
        <taxon>Asparagales</taxon>
        <taxon>Orchidaceae</taxon>
        <taxon>Vanilloideae</taxon>
        <taxon>Vanilleae</taxon>
        <taxon>Vanilla</taxon>
    </lineage>
</organism>
<evidence type="ECO:0000313" key="2">
    <source>
        <dbReference type="Proteomes" id="UP000636800"/>
    </source>
</evidence>
<evidence type="ECO:0000313" key="1">
    <source>
        <dbReference type="EMBL" id="KAG0493155.1"/>
    </source>
</evidence>
<proteinExistence type="predicted"/>
<feature type="non-terminal residue" evidence="1">
    <location>
        <position position="85"/>
    </location>
</feature>
<protein>
    <submittedName>
        <fullName evidence="1">Uncharacterized protein</fullName>
    </submittedName>
</protein>
<name>A0A835RRR2_VANPL</name>
<gene>
    <name evidence="1" type="ORF">HPP92_006553</name>
</gene>
<dbReference type="AlphaFoldDB" id="A0A835RRR2"/>